<dbReference type="EMBL" id="BAABGT010000032">
    <property type="protein sequence ID" value="GAA4546502.1"/>
    <property type="molecule type" value="Genomic_DNA"/>
</dbReference>
<dbReference type="Proteomes" id="UP001501598">
    <property type="component" value="Unassembled WGS sequence"/>
</dbReference>
<dbReference type="Gene3D" id="3.20.20.30">
    <property type="entry name" value="Luciferase-like domain"/>
    <property type="match status" value="1"/>
</dbReference>
<keyword evidence="2" id="KW-1185">Reference proteome</keyword>
<proteinExistence type="predicted"/>
<reference evidence="2" key="1">
    <citation type="journal article" date="2019" name="Int. J. Syst. Evol. Microbiol.">
        <title>The Global Catalogue of Microorganisms (GCM) 10K type strain sequencing project: providing services to taxonomists for standard genome sequencing and annotation.</title>
        <authorList>
            <consortium name="The Broad Institute Genomics Platform"/>
            <consortium name="The Broad Institute Genome Sequencing Center for Infectious Disease"/>
            <person name="Wu L."/>
            <person name="Ma J."/>
        </authorList>
    </citation>
    <scope>NUCLEOTIDE SEQUENCE [LARGE SCALE GENOMIC DNA]</scope>
    <source>
        <strain evidence="2">JCM 17906</strain>
    </source>
</reference>
<evidence type="ECO:0000313" key="2">
    <source>
        <dbReference type="Proteomes" id="UP001501598"/>
    </source>
</evidence>
<dbReference type="SUPFAM" id="SSF51679">
    <property type="entry name" value="Bacterial luciferase-like"/>
    <property type="match status" value="1"/>
</dbReference>
<protein>
    <submittedName>
        <fullName evidence="1">Uncharacterized protein</fullName>
    </submittedName>
</protein>
<comment type="caution">
    <text evidence="1">The sequence shown here is derived from an EMBL/GenBank/DDBJ whole genome shotgun (WGS) entry which is preliminary data.</text>
</comment>
<accession>A0ABP8RRP8</accession>
<dbReference type="InterPro" id="IPR036661">
    <property type="entry name" value="Luciferase-like_sf"/>
</dbReference>
<name>A0ABP8RRP8_9PSEU</name>
<evidence type="ECO:0000313" key="1">
    <source>
        <dbReference type="EMBL" id="GAA4546502.1"/>
    </source>
</evidence>
<gene>
    <name evidence="1" type="ORF">GCM10023175_28840</name>
</gene>
<sequence>MSAFMAPQQTAAFPQMGVRGDTLAETVSFINDFGVGVIGTPEQARDQVARLVEQSGGFGTLLLMGHDWATPERTRRSDELVAEEVAAHFQSQATATVETAALAGKVREGHNGGKLAAIAHMTEKYQAEVTAKG</sequence>
<organism evidence="1 2">
    <name type="scientific">Pseudonocardia xishanensis</name>
    <dbReference type="NCBI Taxonomy" id="630995"/>
    <lineage>
        <taxon>Bacteria</taxon>
        <taxon>Bacillati</taxon>
        <taxon>Actinomycetota</taxon>
        <taxon>Actinomycetes</taxon>
        <taxon>Pseudonocardiales</taxon>
        <taxon>Pseudonocardiaceae</taxon>
        <taxon>Pseudonocardia</taxon>
    </lineage>
</organism>